<reference evidence="1 2" key="1">
    <citation type="journal article" date="2018" name="Sci. Rep.">
        <title>Network-guided genomic and metagenomic analysis of the faecal microbiota of the critically endangered kakapo.</title>
        <authorList>
            <person name="Waite D.W."/>
            <person name="Dsouza M."/>
            <person name="Sekiguchi Y."/>
            <person name="Hugenholtz P."/>
            <person name="Taylor M.W."/>
        </authorList>
    </citation>
    <scope>NUCLEOTIDE SEQUENCE [LARGE SCALE GENOMIC DNA]</scope>
    <source>
        <strain evidence="1 2">BI02</strain>
    </source>
</reference>
<accession>A0A368UFP4</accession>
<gene>
    <name evidence="1" type="ORF">CAC02_06680</name>
</gene>
<comment type="caution">
    <text evidence="1">The sequence shown here is derived from an EMBL/GenBank/DDBJ whole genome shotgun (WGS) entry which is preliminary data.</text>
</comment>
<sequence length="84" mass="9999">MFEIRLDDELITSSNNWREAHIEVIDYLLGDDSPTLKKLYQHYALYTDEDLFYELESMTDKKITININFTVDVPVKVNQRILED</sequence>
<dbReference type="EMBL" id="NETH01000029">
    <property type="protein sequence ID" value="RCW16771.1"/>
    <property type="molecule type" value="Genomic_DNA"/>
</dbReference>
<dbReference type="Proteomes" id="UP000253215">
    <property type="component" value="Unassembled WGS sequence"/>
</dbReference>
<dbReference type="AlphaFoldDB" id="A0A368UFP4"/>
<organism evidence="1 2">
    <name type="scientific">Streptococcus gallolyticus</name>
    <dbReference type="NCBI Taxonomy" id="315405"/>
    <lineage>
        <taxon>Bacteria</taxon>
        <taxon>Bacillati</taxon>
        <taxon>Bacillota</taxon>
        <taxon>Bacilli</taxon>
        <taxon>Lactobacillales</taxon>
        <taxon>Streptococcaceae</taxon>
        <taxon>Streptococcus</taxon>
    </lineage>
</organism>
<evidence type="ECO:0000313" key="2">
    <source>
        <dbReference type="Proteomes" id="UP000253215"/>
    </source>
</evidence>
<proteinExistence type="predicted"/>
<name>A0A368UFP4_9STRE</name>
<evidence type="ECO:0000313" key="1">
    <source>
        <dbReference type="EMBL" id="RCW16771.1"/>
    </source>
</evidence>
<protein>
    <submittedName>
        <fullName evidence="1">Uncharacterized protein</fullName>
    </submittedName>
</protein>